<reference evidence="8" key="4">
    <citation type="submission" date="2025-09" db="UniProtKB">
        <authorList>
            <consortium name="Ensembl"/>
        </authorList>
    </citation>
    <scope>IDENTIFICATION</scope>
</reference>
<evidence type="ECO:0000256" key="6">
    <source>
        <dbReference type="ARBA" id="ARBA00023157"/>
    </source>
</evidence>
<name>A0A3P9A6L1_ESOLU</name>
<dbReference type="InterPro" id="IPR018142">
    <property type="entry name" value="Somatostatin/Cortistatin_C"/>
</dbReference>
<keyword evidence="4" id="KW-0964">Secreted</keyword>
<dbReference type="GO" id="GO:0005179">
    <property type="term" value="F:hormone activity"/>
    <property type="evidence" value="ECO:0007669"/>
    <property type="project" value="UniProtKB-KW"/>
</dbReference>
<dbReference type="OMA" id="KAGCRMF"/>
<sequence length="122" mass="13733">QQPNQEKNLMALISILCAFALVSVTLSQARGFCNLYGFILFLQVSSLSTKDKYDLTWLLYQLTQIHHNGIDAHVPPRRPEGAGKLESRREALPVELLQGPSLGSRIRKAGCKVFFWKSWTAC</sequence>
<dbReference type="Pfam" id="PF03002">
    <property type="entry name" value="Somatostatin"/>
    <property type="match status" value="1"/>
</dbReference>
<evidence type="ECO:0000313" key="9">
    <source>
        <dbReference type="Proteomes" id="UP000265140"/>
    </source>
</evidence>
<keyword evidence="6" id="KW-1015">Disulfide bond</keyword>
<dbReference type="GeneTree" id="ENSGT00970000197122"/>
<dbReference type="AlphaFoldDB" id="A0A3P9A6L1"/>
<evidence type="ECO:0000256" key="4">
    <source>
        <dbReference type="ARBA" id="ARBA00022525"/>
    </source>
</evidence>
<keyword evidence="9" id="KW-1185">Reference proteome</keyword>
<dbReference type="GO" id="GO:0005576">
    <property type="term" value="C:extracellular region"/>
    <property type="evidence" value="ECO:0007669"/>
    <property type="project" value="UniProtKB-SubCell"/>
</dbReference>
<organism evidence="8 9">
    <name type="scientific">Esox lucius</name>
    <name type="common">Northern pike</name>
    <dbReference type="NCBI Taxonomy" id="8010"/>
    <lineage>
        <taxon>Eukaryota</taxon>
        <taxon>Metazoa</taxon>
        <taxon>Chordata</taxon>
        <taxon>Craniata</taxon>
        <taxon>Vertebrata</taxon>
        <taxon>Euteleostomi</taxon>
        <taxon>Actinopterygii</taxon>
        <taxon>Neopterygii</taxon>
        <taxon>Teleostei</taxon>
        <taxon>Protacanthopterygii</taxon>
        <taxon>Esociformes</taxon>
        <taxon>Esocidae</taxon>
        <taxon>Esox</taxon>
    </lineage>
</organism>
<proteinExistence type="inferred from homology"/>
<comment type="similarity">
    <text evidence="3">Belongs to the somatostatin family.</text>
</comment>
<comment type="subcellular location">
    <subcellularLocation>
        <location evidence="2">Secreted</location>
    </subcellularLocation>
</comment>
<evidence type="ECO:0000256" key="3">
    <source>
        <dbReference type="ARBA" id="ARBA00008327"/>
    </source>
</evidence>
<comment type="function">
    <text evidence="1">Somatostatin inhibits the release of somatotropin.</text>
</comment>
<evidence type="ECO:0000256" key="5">
    <source>
        <dbReference type="ARBA" id="ARBA00022702"/>
    </source>
</evidence>
<dbReference type="Ensembl" id="ENSELUT00000024908.3">
    <property type="protein sequence ID" value="ENSELUP00000036361.2"/>
    <property type="gene ID" value="ENSELUG00000015647.3"/>
</dbReference>
<evidence type="ECO:0000313" key="8">
    <source>
        <dbReference type="Ensembl" id="ENSELUP00000036361.2"/>
    </source>
</evidence>
<reference evidence="9" key="1">
    <citation type="journal article" date="2014" name="PLoS ONE">
        <title>The genome and linkage map of the northern pike (Esox lucius): conserved synteny revealed between the salmonid sister group and the Neoteleostei.</title>
        <authorList>
            <person name="Rondeau E.B."/>
            <person name="Minkley D.R."/>
            <person name="Leong J.S."/>
            <person name="Messmer A.M."/>
            <person name="Jantzen J.R."/>
            <person name="von Schalburg K.R."/>
            <person name="Lemon C."/>
            <person name="Bird N.H."/>
            <person name="Koop B.F."/>
        </authorList>
    </citation>
    <scope>NUCLEOTIDE SEQUENCE</scope>
</reference>
<evidence type="ECO:0000256" key="1">
    <source>
        <dbReference type="ARBA" id="ARBA00003524"/>
    </source>
</evidence>
<reference evidence="8" key="2">
    <citation type="submission" date="2020-02" db="EMBL/GenBank/DDBJ databases">
        <title>Esox lucius (northern pike) genome, fEsoLuc1, primary haplotype.</title>
        <authorList>
            <person name="Myers G."/>
            <person name="Karagic N."/>
            <person name="Meyer A."/>
            <person name="Pippel M."/>
            <person name="Reichard M."/>
            <person name="Winkler S."/>
            <person name="Tracey A."/>
            <person name="Sims Y."/>
            <person name="Howe K."/>
            <person name="Rhie A."/>
            <person name="Formenti G."/>
            <person name="Durbin R."/>
            <person name="Fedrigo O."/>
            <person name="Jarvis E.D."/>
        </authorList>
    </citation>
    <scope>NUCLEOTIDE SEQUENCE [LARGE SCALE GENOMIC DNA]</scope>
</reference>
<dbReference type="Proteomes" id="UP000265140">
    <property type="component" value="Chromosome 3"/>
</dbReference>
<evidence type="ECO:0000259" key="7">
    <source>
        <dbReference type="Pfam" id="PF03002"/>
    </source>
</evidence>
<evidence type="ECO:0000256" key="2">
    <source>
        <dbReference type="ARBA" id="ARBA00004613"/>
    </source>
</evidence>
<accession>A0A3P9A6L1</accession>
<dbReference type="InParanoid" id="A0A3P9A6L1"/>
<keyword evidence="5" id="KW-0372">Hormone</keyword>
<feature type="domain" description="Somatostatin/Cortistatin C-terminal" evidence="7">
    <location>
        <begin position="107"/>
        <end position="122"/>
    </location>
</feature>
<dbReference type="Bgee" id="ENSELUG00000015647">
    <property type="expression patterns" value="Expressed in liver and 2 other cell types or tissues"/>
</dbReference>
<reference evidence="8" key="3">
    <citation type="submission" date="2025-08" db="UniProtKB">
        <authorList>
            <consortium name="Ensembl"/>
        </authorList>
    </citation>
    <scope>IDENTIFICATION</scope>
</reference>
<protein>
    <recommendedName>
        <fullName evidence="7">Somatostatin/Cortistatin C-terminal domain-containing protein</fullName>
    </recommendedName>
</protein>